<dbReference type="PANTHER" id="PTHR15238:SF1">
    <property type="entry name" value="LARGE RIBOSOMAL SUBUNIT PROTEIN BL33M"/>
    <property type="match status" value="1"/>
</dbReference>
<dbReference type="GO" id="GO:0015934">
    <property type="term" value="C:large ribosomal subunit"/>
    <property type="evidence" value="ECO:0007669"/>
    <property type="project" value="TreeGrafter"/>
</dbReference>
<dbReference type="GO" id="GO:0003735">
    <property type="term" value="F:structural constituent of ribosome"/>
    <property type="evidence" value="ECO:0007669"/>
    <property type="project" value="InterPro"/>
</dbReference>
<evidence type="ECO:0000313" key="5">
    <source>
        <dbReference type="EMBL" id="KAG2371659.1"/>
    </source>
</evidence>
<dbReference type="InterPro" id="IPR038584">
    <property type="entry name" value="Ribosomal_bL33_sf"/>
</dbReference>
<dbReference type="FunFam" id="2.20.28.120:FF:000006">
    <property type="entry name" value="50S ribosomal protein L33"/>
    <property type="match status" value="1"/>
</dbReference>
<dbReference type="SUPFAM" id="SSF57829">
    <property type="entry name" value="Zn-binding ribosomal proteins"/>
    <property type="match status" value="1"/>
</dbReference>
<evidence type="ECO:0000256" key="2">
    <source>
        <dbReference type="ARBA" id="ARBA00022980"/>
    </source>
</evidence>
<dbReference type="Proteomes" id="UP000743370">
    <property type="component" value="Unassembled WGS sequence"/>
</dbReference>
<dbReference type="AlphaFoldDB" id="A0A8T0JES5"/>
<keyword evidence="3" id="KW-0687">Ribonucleoprotein</keyword>
<gene>
    <name evidence="5" type="ORF">HKW66_Vig0218330</name>
</gene>
<dbReference type="PANTHER" id="PTHR15238">
    <property type="entry name" value="54S RIBOSOMAL PROTEIN L39, MITOCHONDRIAL"/>
    <property type="match status" value="1"/>
</dbReference>
<comment type="caution">
    <text evidence="5">The sequence shown here is derived from an EMBL/GenBank/DDBJ whole genome shotgun (WGS) entry which is preliminary data.</text>
</comment>
<name>A0A8T0JES5_PHAAN</name>
<evidence type="ECO:0000256" key="3">
    <source>
        <dbReference type="ARBA" id="ARBA00023274"/>
    </source>
</evidence>
<comment type="similarity">
    <text evidence="1">Belongs to the bacterial ribosomal protein bL33 family.</text>
</comment>
<dbReference type="GO" id="GO:0006412">
    <property type="term" value="P:translation"/>
    <property type="evidence" value="ECO:0007669"/>
    <property type="project" value="InterPro"/>
</dbReference>
<organism evidence="5 6">
    <name type="scientific">Phaseolus angularis</name>
    <name type="common">Azuki bean</name>
    <name type="synonym">Vigna angularis</name>
    <dbReference type="NCBI Taxonomy" id="3914"/>
    <lineage>
        <taxon>Eukaryota</taxon>
        <taxon>Viridiplantae</taxon>
        <taxon>Streptophyta</taxon>
        <taxon>Embryophyta</taxon>
        <taxon>Tracheophyta</taxon>
        <taxon>Spermatophyta</taxon>
        <taxon>Magnoliopsida</taxon>
        <taxon>eudicotyledons</taxon>
        <taxon>Gunneridae</taxon>
        <taxon>Pentapetalae</taxon>
        <taxon>rosids</taxon>
        <taxon>fabids</taxon>
        <taxon>Fabales</taxon>
        <taxon>Fabaceae</taxon>
        <taxon>Papilionoideae</taxon>
        <taxon>50 kb inversion clade</taxon>
        <taxon>NPAAA clade</taxon>
        <taxon>indigoferoid/millettioid clade</taxon>
        <taxon>Phaseoleae</taxon>
        <taxon>Vigna</taxon>
    </lineage>
</organism>
<dbReference type="InterPro" id="IPR001705">
    <property type="entry name" value="Ribosomal_bL33"/>
</dbReference>
<reference evidence="5 6" key="1">
    <citation type="submission" date="2020-05" db="EMBL/GenBank/DDBJ databases">
        <title>Vigna angularis (adzuki bean) Var. LongXiaoDou No. 4 denovo assembly.</title>
        <authorList>
            <person name="Xiang H."/>
        </authorList>
    </citation>
    <scope>NUCLEOTIDE SEQUENCE [LARGE SCALE GENOMIC DNA]</scope>
    <source>
        <tissue evidence="5">Leaf</tissue>
    </source>
</reference>
<dbReference type="Pfam" id="PF00471">
    <property type="entry name" value="Ribosomal_L33"/>
    <property type="match status" value="1"/>
</dbReference>
<dbReference type="GO" id="GO:0005737">
    <property type="term" value="C:cytoplasm"/>
    <property type="evidence" value="ECO:0007669"/>
    <property type="project" value="UniProtKB-ARBA"/>
</dbReference>
<dbReference type="InterPro" id="IPR011332">
    <property type="entry name" value="Ribosomal_zn-bd"/>
</dbReference>
<evidence type="ECO:0000256" key="1">
    <source>
        <dbReference type="ARBA" id="ARBA00007596"/>
    </source>
</evidence>
<evidence type="ECO:0000256" key="4">
    <source>
        <dbReference type="ARBA" id="ARBA00035429"/>
    </source>
</evidence>
<dbReference type="EMBL" id="JABFOF010000011">
    <property type="protein sequence ID" value="KAG2371659.1"/>
    <property type="molecule type" value="Genomic_DNA"/>
</dbReference>
<protein>
    <recommendedName>
        <fullName evidence="4">50S ribosomal protein L33, chloroplastic</fullName>
    </recommendedName>
</protein>
<dbReference type="NCBIfam" id="TIGR01023">
    <property type="entry name" value="rpmG_bact"/>
    <property type="match status" value="1"/>
</dbReference>
<evidence type="ECO:0000313" key="6">
    <source>
        <dbReference type="Proteomes" id="UP000743370"/>
    </source>
</evidence>
<keyword evidence="2" id="KW-0689">Ribosomal protein</keyword>
<dbReference type="Gene3D" id="2.20.28.120">
    <property type="entry name" value="Ribosomal protein L33"/>
    <property type="match status" value="1"/>
</dbReference>
<proteinExistence type="inferred from homology"/>
<sequence length="110" mass="12415">MGDKKKKAQMFVKLVSAAGTGFFYEKRKPRQFTEKLEFRKFDPRVNRHVLFTEAKMNQKTGTVRSTVKLGCRRRAKKEKVALTLVNLPPMVTVIAGGCPSLTERGRATVA</sequence>
<accession>A0A8T0JES5</accession>